<dbReference type="HOGENOM" id="CLU_104147_0_0_4"/>
<name>A0A0E1VXB9_BURPE</name>
<evidence type="ECO:0008006" key="2">
    <source>
        <dbReference type="Google" id="ProtNLM"/>
    </source>
</evidence>
<organism evidence="1">
    <name type="scientific">Burkholderia pseudomallei 1710a</name>
    <dbReference type="NCBI Taxonomy" id="320371"/>
    <lineage>
        <taxon>Bacteria</taxon>
        <taxon>Pseudomonadati</taxon>
        <taxon>Pseudomonadota</taxon>
        <taxon>Betaproteobacteria</taxon>
        <taxon>Burkholderiales</taxon>
        <taxon>Burkholderiaceae</taxon>
        <taxon>Burkholderia</taxon>
        <taxon>pseudomallei group</taxon>
    </lineage>
</organism>
<dbReference type="InterPro" id="IPR023393">
    <property type="entry name" value="START-like_dom_sf"/>
</dbReference>
<dbReference type="AlphaFoldDB" id="A0A0E1VXB9"/>
<reference evidence="1" key="1">
    <citation type="submission" date="2009-05" db="EMBL/GenBank/DDBJ databases">
        <authorList>
            <person name="Harkins D.M."/>
            <person name="DeShazer D."/>
            <person name="Woods D.E."/>
            <person name="Brinkac L.M."/>
            <person name="Brown K.A."/>
            <person name="Hung G.C."/>
            <person name="Tuanyok A."/>
            <person name="Zhang B."/>
            <person name="Nierman W.C."/>
        </authorList>
    </citation>
    <scope>NUCLEOTIDE SEQUENCE [LARGE SCALE GENOMIC DNA]</scope>
    <source>
        <strain evidence="1">1710a</strain>
    </source>
</reference>
<accession>A0A0E1VXB9</accession>
<proteinExistence type="predicted"/>
<dbReference type="EMBL" id="CM000833">
    <property type="protein sequence ID" value="EET04666.1"/>
    <property type="molecule type" value="Genomic_DNA"/>
</dbReference>
<dbReference type="Proteomes" id="UP000001812">
    <property type="component" value="Chromosome II"/>
</dbReference>
<evidence type="ECO:0000313" key="1">
    <source>
        <dbReference type="EMBL" id="EET04666.1"/>
    </source>
</evidence>
<protein>
    <recommendedName>
        <fullName evidence="2">Polyketide cyclase/dehydrase</fullName>
    </recommendedName>
</protein>
<sequence>MVQIVVIAGAAALAFALPLMLYAASRPGTRRVEHRARIEAGAARIFPAPADLRRFDACNPCERKAPALRGAYGAVRSGVGASDAWTREKAGVGRFGTTGLGEPSHVRTRLDFVRRFDAHDVAEFTLRPDGDATVVTWAMRGPSPFLSKLMRACLSIGKMVGKDFYTRLANPKALAEGRA</sequence>
<dbReference type="CDD" id="cd07818">
    <property type="entry name" value="SRPBCC_1"/>
    <property type="match status" value="1"/>
</dbReference>
<dbReference type="RefSeq" id="WP_004529093.1">
    <property type="nucleotide sequence ID" value="NZ_CM000833.1"/>
</dbReference>
<dbReference type="Gene3D" id="3.30.530.20">
    <property type="match status" value="1"/>
</dbReference>
<gene>
    <name evidence="1" type="ORF">BURPS1710A_A1775</name>
</gene>
<dbReference type="SUPFAM" id="SSF55961">
    <property type="entry name" value="Bet v1-like"/>
    <property type="match status" value="1"/>
</dbReference>